<dbReference type="EMBL" id="QPKB01000003">
    <property type="protein sequence ID" value="RWR80028.1"/>
    <property type="molecule type" value="Genomic_DNA"/>
</dbReference>
<reference evidence="1 2" key="1">
    <citation type="journal article" date="2019" name="Nat. Plants">
        <title>Stout camphor tree genome fills gaps in understanding of flowering plant genome evolution.</title>
        <authorList>
            <person name="Chaw S.M."/>
            <person name="Liu Y.C."/>
            <person name="Wu Y.W."/>
            <person name="Wang H.Y."/>
            <person name="Lin C.I."/>
            <person name="Wu C.S."/>
            <person name="Ke H.M."/>
            <person name="Chang L.Y."/>
            <person name="Hsu C.Y."/>
            <person name="Yang H.T."/>
            <person name="Sudianto E."/>
            <person name="Hsu M.H."/>
            <person name="Wu K.P."/>
            <person name="Wang L.N."/>
            <person name="Leebens-Mack J.H."/>
            <person name="Tsai I.J."/>
        </authorList>
    </citation>
    <scope>NUCLEOTIDE SEQUENCE [LARGE SCALE GENOMIC DNA]</scope>
    <source>
        <strain evidence="2">cv. Chaw 1501</strain>
        <tissue evidence="1">Young leaves</tissue>
    </source>
</reference>
<comment type="caution">
    <text evidence="1">The sequence shown here is derived from an EMBL/GenBank/DDBJ whole genome shotgun (WGS) entry which is preliminary data.</text>
</comment>
<accession>A0A443NNE3</accession>
<evidence type="ECO:0000313" key="1">
    <source>
        <dbReference type="EMBL" id="RWR80028.1"/>
    </source>
</evidence>
<evidence type="ECO:0000313" key="2">
    <source>
        <dbReference type="Proteomes" id="UP000283530"/>
    </source>
</evidence>
<organism evidence="1 2">
    <name type="scientific">Cinnamomum micranthum f. kanehirae</name>
    <dbReference type="NCBI Taxonomy" id="337451"/>
    <lineage>
        <taxon>Eukaryota</taxon>
        <taxon>Viridiplantae</taxon>
        <taxon>Streptophyta</taxon>
        <taxon>Embryophyta</taxon>
        <taxon>Tracheophyta</taxon>
        <taxon>Spermatophyta</taxon>
        <taxon>Magnoliopsida</taxon>
        <taxon>Magnoliidae</taxon>
        <taxon>Laurales</taxon>
        <taxon>Lauraceae</taxon>
        <taxon>Cinnamomum</taxon>
    </lineage>
</organism>
<protein>
    <submittedName>
        <fullName evidence="1">Uncharacterized protein</fullName>
    </submittedName>
</protein>
<keyword evidence="2" id="KW-1185">Reference proteome</keyword>
<dbReference type="Proteomes" id="UP000283530">
    <property type="component" value="Unassembled WGS sequence"/>
</dbReference>
<sequence length="72" mass="8322">MEKSKCTLDLLTSLPLQWTHFLGILAWQPSPFTVFLLIRSSTAEFSSSWEVFGRVFWDHLKTQVCLCLMGEI</sequence>
<dbReference type="AlphaFoldDB" id="A0A443NNE3"/>
<proteinExistence type="predicted"/>
<gene>
    <name evidence="1" type="ORF">CKAN_00863300</name>
</gene>
<name>A0A443NNE3_9MAGN</name>